<sequence length="459" mass="50225">MSSWSFNLRTKVQRTDSNSSASSSSSSPTPFTSSPARNPSSETELWNDLDFSRREEPECVPEYKPNPFSIARINAATRRMQQDREETKPRPEKRKRADVDEEEKGTIVHAFKRQKQEKGKPVAKFEEESSVVSSREPDPKEPQICATINTGPRPLDTKPTRSRPPAPVSKACPPQPGVSPIATCSSSSSGPHGLAPVIARQVFNPAKLKPQASPARFSASPLASSPATTRFFLSTPGKSGQFHKVQHAHVFTPTRFSNSTPDRMPASATSPDPHSRSQAHTQINTRPHVSAQLPVPEPIVSSPPNVSVRTMHQVDSTSAMAASAVSYHSHPRTQAHAHNSRSRAFAQQEPQPQFPSPSPELGHAPSPPPVVTLLTLPVPSVDPASPTNRVRKCLRPTSPAQPMASSSSPVRSSPPRKRWRITTVAQQEEDAEWSTLPTKKKKDTPDRSSGRFSLGWLRK</sequence>
<feature type="compositionally biased region" description="Polar residues" evidence="1">
    <location>
        <begin position="1"/>
        <end position="10"/>
    </location>
</feature>
<evidence type="ECO:0000313" key="3">
    <source>
        <dbReference type="Proteomes" id="UP001465976"/>
    </source>
</evidence>
<feature type="compositionally biased region" description="Polar residues" evidence="1">
    <location>
        <begin position="254"/>
        <end position="287"/>
    </location>
</feature>
<feature type="region of interest" description="Disordered" evidence="1">
    <location>
        <begin position="1"/>
        <end position="191"/>
    </location>
</feature>
<comment type="caution">
    <text evidence="2">The sequence shown here is derived from an EMBL/GenBank/DDBJ whole genome shotgun (WGS) entry which is preliminary data.</text>
</comment>
<dbReference type="EMBL" id="JBAHYK010000039">
    <property type="protein sequence ID" value="KAL0580127.1"/>
    <property type="molecule type" value="Genomic_DNA"/>
</dbReference>
<feature type="region of interest" description="Disordered" evidence="1">
    <location>
        <begin position="251"/>
        <end position="459"/>
    </location>
</feature>
<feature type="compositionally biased region" description="Basic and acidic residues" evidence="1">
    <location>
        <begin position="80"/>
        <end position="98"/>
    </location>
</feature>
<organism evidence="2 3">
    <name type="scientific">Marasmius crinis-equi</name>
    <dbReference type="NCBI Taxonomy" id="585013"/>
    <lineage>
        <taxon>Eukaryota</taxon>
        <taxon>Fungi</taxon>
        <taxon>Dikarya</taxon>
        <taxon>Basidiomycota</taxon>
        <taxon>Agaricomycotina</taxon>
        <taxon>Agaricomycetes</taxon>
        <taxon>Agaricomycetidae</taxon>
        <taxon>Agaricales</taxon>
        <taxon>Marasmiineae</taxon>
        <taxon>Marasmiaceae</taxon>
        <taxon>Marasmius</taxon>
    </lineage>
</organism>
<feature type="compositionally biased region" description="Basic residues" evidence="1">
    <location>
        <begin position="329"/>
        <end position="341"/>
    </location>
</feature>
<dbReference type="Proteomes" id="UP001465976">
    <property type="component" value="Unassembled WGS sequence"/>
</dbReference>
<keyword evidence="3" id="KW-1185">Reference proteome</keyword>
<evidence type="ECO:0000313" key="2">
    <source>
        <dbReference type="EMBL" id="KAL0580127.1"/>
    </source>
</evidence>
<proteinExistence type="predicted"/>
<protein>
    <submittedName>
        <fullName evidence="2">Uncharacterized protein</fullName>
    </submittedName>
</protein>
<feature type="compositionally biased region" description="Polar residues" evidence="1">
    <location>
        <begin position="302"/>
        <end position="320"/>
    </location>
</feature>
<feature type="compositionally biased region" description="Low complexity" evidence="1">
    <location>
        <begin position="371"/>
        <end position="381"/>
    </location>
</feature>
<gene>
    <name evidence="2" type="ORF">V5O48_001903</name>
</gene>
<accession>A0ABR3FX98</accession>
<feature type="compositionally biased region" description="Low complexity" evidence="1">
    <location>
        <begin position="15"/>
        <end position="35"/>
    </location>
</feature>
<name>A0ABR3FX98_9AGAR</name>
<feature type="compositionally biased region" description="Low complexity" evidence="1">
    <location>
        <begin position="396"/>
        <end position="413"/>
    </location>
</feature>
<reference evidence="2 3" key="1">
    <citation type="submission" date="2024-02" db="EMBL/GenBank/DDBJ databases">
        <title>A draft genome for the cacao thread blight pathogen Marasmius crinis-equi.</title>
        <authorList>
            <person name="Cohen S.P."/>
            <person name="Baruah I.K."/>
            <person name="Amoako-Attah I."/>
            <person name="Bukari Y."/>
            <person name="Meinhardt L.W."/>
            <person name="Bailey B.A."/>
        </authorList>
    </citation>
    <scope>NUCLEOTIDE SEQUENCE [LARGE SCALE GENOMIC DNA]</scope>
    <source>
        <strain evidence="2 3">GH-76</strain>
    </source>
</reference>
<evidence type="ECO:0000256" key="1">
    <source>
        <dbReference type="SAM" id="MobiDB-lite"/>
    </source>
</evidence>
<feature type="compositionally biased region" description="Pro residues" evidence="1">
    <location>
        <begin position="162"/>
        <end position="177"/>
    </location>
</feature>
<feature type="compositionally biased region" description="Basic and acidic residues" evidence="1">
    <location>
        <begin position="114"/>
        <end position="127"/>
    </location>
</feature>